<keyword evidence="1" id="KW-0812">Transmembrane</keyword>
<dbReference type="AlphaFoldDB" id="A0AA39QYP7"/>
<keyword evidence="1" id="KW-1133">Transmembrane helix</keyword>
<dbReference type="PANTHER" id="PTHR39596">
    <property type="match status" value="1"/>
</dbReference>
<keyword evidence="3" id="KW-1185">Reference proteome</keyword>
<evidence type="ECO:0000256" key="1">
    <source>
        <dbReference type="SAM" id="Phobius"/>
    </source>
</evidence>
<reference evidence="2" key="1">
    <citation type="submission" date="2023-03" db="EMBL/GenBank/DDBJ databases">
        <title>Complete genome of Cladonia borealis.</title>
        <authorList>
            <person name="Park H."/>
        </authorList>
    </citation>
    <scope>NUCLEOTIDE SEQUENCE</scope>
    <source>
        <strain evidence="2">ANT050790</strain>
    </source>
</reference>
<evidence type="ECO:0000313" key="2">
    <source>
        <dbReference type="EMBL" id="KAK0511608.1"/>
    </source>
</evidence>
<organism evidence="2 3">
    <name type="scientific">Cladonia borealis</name>
    <dbReference type="NCBI Taxonomy" id="184061"/>
    <lineage>
        <taxon>Eukaryota</taxon>
        <taxon>Fungi</taxon>
        <taxon>Dikarya</taxon>
        <taxon>Ascomycota</taxon>
        <taxon>Pezizomycotina</taxon>
        <taxon>Lecanoromycetes</taxon>
        <taxon>OSLEUM clade</taxon>
        <taxon>Lecanoromycetidae</taxon>
        <taxon>Lecanorales</taxon>
        <taxon>Lecanorineae</taxon>
        <taxon>Cladoniaceae</taxon>
        <taxon>Cladonia</taxon>
    </lineage>
</organism>
<protein>
    <submittedName>
        <fullName evidence="2">Uncharacterized protein</fullName>
    </submittedName>
</protein>
<evidence type="ECO:0000313" key="3">
    <source>
        <dbReference type="Proteomes" id="UP001166286"/>
    </source>
</evidence>
<dbReference type="Proteomes" id="UP001166286">
    <property type="component" value="Unassembled WGS sequence"/>
</dbReference>
<keyword evidence="1" id="KW-0472">Membrane</keyword>
<feature type="transmembrane region" description="Helical" evidence="1">
    <location>
        <begin position="705"/>
        <end position="723"/>
    </location>
</feature>
<comment type="caution">
    <text evidence="2">The sequence shown here is derived from an EMBL/GenBank/DDBJ whole genome shotgun (WGS) entry which is preliminary data.</text>
</comment>
<gene>
    <name evidence="2" type="ORF">JMJ35_006181</name>
</gene>
<proteinExistence type="predicted"/>
<name>A0AA39QYP7_9LECA</name>
<dbReference type="EMBL" id="JAFEKC020000013">
    <property type="protein sequence ID" value="KAK0511608.1"/>
    <property type="molecule type" value="Genomic_DNA"/>
</dbReference>
<sequence length="805" mass="91436">MDHLPVPQNPVRPKIEVPYFCQIPYDGKYFKGFPQRCGFELDEKGCVRPKGSHRAMLGFYQTWLYFGLIVEFFRYPVENRDLPPIEMEDFIRPSDAGGSPIICSVKLTDMINIWGRNYYGFKYYGFKMPFARKPSPTMESLLDSVKHALLECVYLDQVHVVGTWQIKGAYEVILSVKILLNSFLTALNCESSTKSWAPPMEKVKSFLNEGGIPLITCSRVSPGNLALDVVKATQGVKYTAISHVWADGLGNTLDNSIPDCQLRRLFKSLKALHIGKTENSWLHFSKLSAIARMTPTYNGAVNVLMLDSDLVETSSHGTPIEEISARVVKSAWQGRYWTLQEGLLAPKLFVQTYDRAFCTADRWRMVNSRKSTGYDHKVIVASIRDATDRAAVGHGYSEWRVSEEILKKIDGDRDRQFIQVWNDLLGRSTTKFEDVHCILANLLDFKAAEILRLPPNSRMKAMLCAQERLPLNLICGQSPRIESDDGSDRWVPAYPGGLPIEWNSNERDRDSDFVHVTRNKDLIYYPSDRVKIIRLDAGVPRLPRFCVETEGEEKWWIYTHNDHIAPVINESINYSTCLIMNACNGDIRSHGYCGSGARLSMARQDDPSNNRIRAKFDCSFSFGLWSWGQTDPAFEDVPVVTGICLPGHSILIETEMLAQSQNLTRRVGHGATGPETGPVVDKLSGVITVVGIFLMIFDGITGHDHIMMMLYCITILFGVVLFLSNKERKKKFYNNWRMSFADEQMSTDNQNHWFPPFSRYNPFSWWKKLRQGPWNTLKRRRDTGVAGIPLEPILSNIDESPGPST</sequence>
<accession>A0AA39QYP7</accession>
<dbReference type="PANTHER" id="PTHR39596:SF2">
    <property type="entry name" value="HET DOMAIN PROTEIN (AFU_ORTHOLOGUE AFUA_1G17550)-RELATED"/>
    <property type="match status" value="1"/>
</dbReference>